<reference evidence="2" key="1">
    <citation type="journal article" date="2022" name="bioRxiv">
        <title>Sequencing and chromosome-scale assembly of the giantPleurodeles waltlgenome.</title>
        <authorList>
            <person name="Brown T."/>
            <person name="Elewa A."/>
            <person name="Iarovenko S."/>
            <person name="Subramanian E."/>
            <person name="Araus A.J."/>
            <person name="Petzold A."/>
            <person name="Susuki M."/>
            <person name="Suzuki K.-i.T."/>
            <person name="Hayashi T."/>
            <person name="Toyoda A."/>
            <person name="Oliveira C."/>
            <person name="Osipova E."/>
            <person name="Leigh N.D."/>
            <person name="Simon A."/>
            <person name="Yun M.H."/>
        </authorList>
    </citation>
    <scope>NUCLEOTIDE SEQUENCE</scope>
    <source>
        <strain evidence="2">20211129_DDA</strain>
        <tissue evidence="2">Liver</tissue>
    </source>
</reference>
<sequence length="78" mass="8396">MEWLCLHKIAVGTFSAASEINIFFDEAPSARFSHAAPGAEGFVMGDLEMMSPSRSGGTQRVSQPVGNRLLKPTGTIER</sequence>
<name>A0AAV7V293_PLEWA</name>
<protein>
    <submittedName>
        <fullName evidence="2">Uncharacterized protein</fullName>
    </submittedName>
</protein>
<proteinExistence type="predicted"/>
<dbReference type="EMBL" id="JANPWB010000004">
    <property type="protein sequence ID" value="KAJ1194886.1"/>
    <property type="molecule type" value="Genomic_DNA"/>
</dbReference>
<evidence type="ECO:0000313" key="2">
    <source>
        <dbReference type="EMBL" id="KAJ1194886.1"/>
    </source>
</evidence>
<feature type="compositionally biased region" description="Polar residues" evidence="1">
    <location>
        <begin position="52"/>
        <end position="65"/>
    </location>
</feature>
<feature type="region of interest" description="Disordered" evidence="1">
    <location>
        <begin position="47"/>
        <end position="78"/>
    </location>
</feature>
<evidence type="ECO:0000313" key="3">
    <source>
        <dbReference type="Proteomes" id="UP001066276"/>
    </source>
</evidence>
<keyword evidence="3" id="KW-1185">Reference proteome</keyword>
<accession>A0AAV7V293</accession>
<gene>
    <name evidence="2" type="ORF">NDU88_004171</name>
</gene>
<dbReference type="Proteomes" id="UP001066276">
    <property type="component" value="Chromosome 2_2"/>
</dbReference>
<evidence type="ECO:0000256" key="1">
    <source>
        <dbReference type="SAM" id="MobiDB-lite"/>
    </source>
</evidence>
<comment type="caution">
    <text evidence="2">The sequence shown here is derived from an EMBL/GenBank/DDBJ whole genome shotgun (WGS) entry which is preliminary data.</text>
</comment>
<organism evidence="2 3">
    <name type="scientific">Pleurodeles waltl</name>
    <name type="common">Iberian ribbed newt</name>
    <dbReference type="NCBI Taxonomy" id="8319"/>
    <lineage>
        <taxon>Eukaryota</taxon>
        <taxon>Metazoa</taxon>
        <taxon>Chordata</taxon>
        <taxon>Craniata</taxon>
        <taxon>Vertebrata</taxon>
        <taxon>Euteleostomi</taxon>
        <taxon>Amphibia</taxon>
        <taxon>Batrachia</taxon>
        <taxon>Caudata</taxon>
        <taxon>Salamandroidea</taxon>
        <taxon>Salamandridae</taxon>
        <taxon>Pleurodelinae</taxon>
        <taxon>Pleurodeles</taxon>
    </lineage>
</organism>
<dbReference type="AlphaFoldDB" id="A0AAV7V293"/>